<dbReference type="PROSITE" id="PS00859">
    <property type="entry name" value="GTP_CYCLOHYDROL_1_1"/>
    <property type="match status" value="1"/>
</dbReference>
<dbReference type="PANTHER" id="PTHR11109:SF7">
    <property type="entry name" value="GTP CYCLOHYDROLASE 1"/>
    <property type="match status" value="1"/>
</dbReference>
<dbReference type="InterPro" id="IPR043133">
    <property type="entry name" value="GTP-CH-I_C/QueF"/>
</dbReference>
<proteinExistence type="predicted"/>
<dbReference type="InterPro" id="IPR001474">
    <property type="entry name" value="GTP_CycHdrlase_I"/>
</dbReference>
<dbReference type="GO" id="GO:0046654">
    <property type="term" value="P:tetrahydrofolate biosynthetic process"/>
    <property type="evidence" value="ECO:0007669"/>
    <property type="project" value="InterPro"/>
</dbReference>
<keyword evidence="4" id="KW-0378">Hydrolase</keyword>
<dbReference type="UniPathway" id="UPA00848">
    <property type="reaction ID" value="UER00151"/>
</dbReference>
<evidence type="ECO:0000259" key="5">
    <source>
        <dbReference type="Pfam" id="PF01227"/>
    </source>
</evidence>
<dbReference type="InterPro" id="IPR020602">
    <property type="entry name" value="GTP_CycHdrlase_I_dom"/>
</dbReference>
<reference evidence="6" key="1">
    <citation type="journal article" date="2015" name="Nature">
        <title>Complex archaea that bridge the gap between prokaryotes and eukaryotes.</title>
        <authorList>
            <person name="Spang A."/>
            <person name="Saw J.H."/>
            <person name="Jorgensen S.L."/>
            <person name="Zaremba-Niedzwiedzka K."/>
            <person name="Martijn J."/>
            <person name="Lind A.E."/>
            <person name="van Eijk R."/>
            <person name="Schleper C."/>
            <person name="Guy L."/>
            <person name="Ettema T.J."/>
        </authorList>
    </citation>
    <scope>NUCLEOTIDE SEQUENCE</scope>
</reference>
<protein>
    <recommendedName>
        <fullName evidence="3">GTP cyclohydrolase I</fullName>
        <ecNumber evidence="3">3.5.4.16</ecNumber>
    </recommendedName>
</protein>
<dbReference type="InterPro" id="IPR018234">
    <property type="entry name" value="GTP_CycHdrlase_I_CS"/>
</dbReference>
<dbReference type="PANTHER" id="PTHR11109">
    <property type="entry name" value="GTP CYCLOHYDROLASE I"/>
    <property type="match status" value="1"/>
</dbReference>
<dbReference type="GO" id="GO:0008270">
    <property type="term" value="F:zinc ion binding"/>
    <property type="evidence" value="ECO:0007669"/>
    <property type="project" value="TreeGrafter"/>
</dbReference>
<dbReference type="GO" id="GO:0003934">
    <property type="term" value="F:GTP cyclohydrolase I activity"/>
    <property type="evidence" value="ECO:0007669"/>
    <property type="project" value="UniProtKB-EC"/>
</dbReference>
<dbReference type="Pfam" id="PF01227">
    <property type="entry name" value="GTP_cyclohydroI"/>
    <property type="match status" value="1"/>
</dbReference>
<dbReference type="AlphaFoldDB" id="A0A0F9CEZ7"/>
<evidence type="ECO:0000256" key="2">
    <source>
        <dbReference type="ARBA" id="ARBA00005080"/>
    </source>
</evidence>
<feature type="domain" description="GTP cyclohydrolase I" evidence="5">
    <location>
        <begin position="5"/>
        <end position="133"/>
    </location>
</feature>
<dbReference type="SUPFAM" id="SSF55620">
    <property type="entry name" value="Tetrahydrobiopterin biosynthesis enzymes-like"/>
    <property type="match status" value="1"/>
</dbReference>
<dbReference type="GO" id="GO:0006729">
    <property type="term" value="P:tetrahydrobiopterin biosynthetic process"/>
    <property type="evidence" value="ECO:0007669"/>
    <property type="project" value="TreeGrafter"/>
</dbReference>
<sequence>LNTVFTEEASSGSLVLVKDITLASMCEHHMLPYTGIVHIAYIPQGKVLGLSKFARLVKAAGRGFTIQERLGIRIRDALDAALEPLGTMVILEAAHTCMIVRGVMDPNSKTTTSSLSGIFRDDPAARAEVLSLLRSSRL</sequence>
<evidence type="ECO:0000256" key="3">
    <source>
        <dbReference type="ARBA" id="ARBA00012715"/>
    </source>
</evidence>
<evidence type="ECO:0000313" key="6">
    <source>
        <dbReference type="EMBL" id="KKL24997.1"/>
    </source>
</evidence>
<comment type="pathway">
    <text evidence="2">Cofactor biosynthesis; 7,8-dihydroneopterin triphosphate biosynthesis; 7,8-dihydroneopterin triphosphate from GTP: step 1/1.</text>
</comment>
<dbReference type="GO" id="GO:0005525">
    <property type="term" value="F:GTP binding"/>
    <property type="evidence" value="ECO:0007669"/>
    <property type="project" value="TreeGrafter"/>
</dbReference>
<dbReference type="FunFam" id="3.30.1130.10:FF:000001">
    <property type="entry name" value="GTP cyclohydrolase 1"/>
    <property type="match status" value="1"/>
</dbReference>
<dbReference type="Gene3D" id="3.30.1130.10">
    <property type="match status" value="1"/>
</dbReference>
<dbReference type="EC" id="3.5.4.16" evidence="3"/>
<comment type="caution">
    <text evidence="6">The sequence shown here is derived from an EMBL/GenBank/DDBJ whole genome shotgun (WGS) entry which is preliminary data.</text>
</comment>
<comment type="catalytic activity">
    <reaction evidence="1">
        <text>GTP + H2O = 7,8-dihydroneopterin 3'-triphosphate + formate + H(+)</text>
        <dbReference type="Rhea" id="RHEA:17473"/>
        <dbReference type="ChEBI" id="CHEBI:15377"/>
        <dbReference type="ChEBI" id="CHEBI:15378"/>
        <dbReference type="ChEBI" id="CHEBI:15740"/>
        <dbReference type="ChEBI" id="CHEBI:37565"/>
        <dbReference type="ChEBI" id="CHEBI:58462"/>
        <dbReference type="EC" id="3.5.4.16"/>
    </reaction>
</comment>
<gene>
    <name evidence="6" type="ORF">LCGC14_2409700</name>
</gene>
<accession>A0A0F9CEZ7</accession>
<name>A0A0F9CEZ7_9ZZZZ</name>
<evidence type="ECO:0000256" key="1">
    <source>
        <dbReference type="ARBA" id="ARBA00001052"/>
    </source>
</evidence>
<evidence type="ECO:0000256" key="4">
    <source>
        <dbReference type="ARBA" id="ARBA00022801"/>
    </source>
</evidence>
<organism evidence="6">
    <name type="scientific">marine sediment metagenome</name>
    <dbReference type="NCBI Taxonomy" id="412755"/>
    <lineage>
        <taxon>unclassified sequences</taxon>
        <taxon>metagenomes</taxon>
        <taxon>ecological metagenomes</taxon>
    </lineage>
</organism>
<feature type="non-terminal residue" evidence="6">
    <location>
        <position position="1"/>
    </location>
</feature>
<dbReference type="GO" id="GO:0005737">
    <property type="term" value="C:cytoplasm"/>
    <property type="evidence" value="ECO:0007669"/>
    <property type="project" value="TreeGrafter"/>
</dbReference>
<dbReference type="EMBL" id="LAZR01036381">
    <property type="protein sequence ID" value="KKL24997.1"/>
    <property type="molecule type" value="Genomic_DNA"/>
</dbReference>